<dbReference type="EMBL" id="GGEC01052378">
    <property type="protein sequence ID" value="MBX32862.1"/>
    <property type="molecule type" value="Transcribed_RNA"/>
</dbReference>
<organism evidence="1">
    <name type="scientific">Rhizophora mucronata</name>
    <name type="common">Asiatic mangrove</name>
    <dbReference type="NCBI Taxonomy" id="61149"/>
    <lineage>
        <taxon>Eukaryota</taxon>
        <taxon>Viridiplantae</taxon>
        <taxon>Streptophyta</taxon>
        <taxon>Embryophyta</taxon>
        <taxon>Tracheophyta</taxon>
        <taxon>Spermatophyta</taxon>
        <taxon>Magnoliopsida</taxon>
        <taxon>eudicotyledons</taxon>
        <taxon>Gunneridae</taxon>
        <taxon>Pentapetalae</taxon>
        <taxon>rosids</taxon>
        <taxon>fabids</taxon>
        <taxon>Malpighiales</taxon>
        <taxon>Rhizophoraceae</taxon>
        <taxon>Rhizophora</taxon>
    </lineage>
</organism>
<name>A0A2P2MRM2_RHIMU</name>
<reference evidence="1" key="1">
    <citation type="submission" date="2018-02" db="EMBL/GenBank/DDBJ databases">
        <title>Rhizophora mucronata_Transcriptome.</title>
        <authorList>
            <person name="Meera S.P."/>
            <person name="Sreeshan A."/>
            <person name="Augustine A."/>
        </authorList>
    </citation>
    <scope>NUCLEOTIDE SEQUENCE</scope>
    <source>
        <tissue evidence="1">Leaf</tissue>
    </source>
</reference>
<accession>A0A2P2MRM2</accession>
<protein>
    <submittedName>
        <fullName evidence="1">Uncharacterized protein</fullName>
    </submittedName>
</protein>
<dbReference type="AlphaFoldDB" id="A0A2P2MRM2"/>
<sequence length="39" mass="4646">MSVFRRLPFNYGLIFYFRTSIIYQVRVGPNESDSLQVTM</sequence>
<proteinExistence type="predicted"/>
<evidence type="ECO:0000313" key="1">
    <source>
        <dbReference type="EMBL" id="MBX32862.1"/>
    </source>
</evidence>